<feature type="non-terminal residue" evidence="1">
    <location>
        <position position="1"/>
    </location>
</feature>
<dbReference type="AlphaFoldDB" id="X1JQE2"/>
<evidence type="ECO:0000313" key="1">
    <source>
        <dbReference type="EMBL" id="GAH83660.1"/>
    </source>
</evidence>
<sequence length="196" mass="23018">VDIRRMYRQGVLTEKEVFESYKDHGYSDINATRMSEFTIRQTLATLSKFTSGDIVKAFTSRMIGRAEAISLLDGIGIRREDASYIVNTAEYKRLWAFTDQQIAGIRNLYKKRVYNENQTRDKLSRLNLPAEQITVLMQQWLYEKVEELDATWTTAQTLTFLKKELITEGRARKELDLNGYDSEHIDIYIRNIKWTK</sequence>
<dbReference type="EMBL" id="BARU01037027">
    <property type="protein sequence ID" value="GAH83660.1"/>
    <property type="molecule type" value="Genomic_DNA"/>
</dbReference>
<protein>
    <submittedName>
        <fullName evidence="1">Uncharacterized protein</fullName>
    </submittedName>
</protein>
<organism evidence="1">
    <name type="scientific">marine sediment metagenome</name>
    <dbReference type="NCBI Taxonomy" id="412755"/>
    <lineage>
        <taxon>unclassified sequences</taxon>
        <taxon>metagenomes</taxon>
        <taxon>ecological metagenomes</taxon>
    </lineage>
</organism>
<proteinExistence type="predicted"/>
<gene>
    <name evidence="1" type="ORF">S03H2_57746</name>
</gene>
<accession>X1JQE2</accession>
<name>X1JQE2_9ZZZZ</name>
<comment type="caution">
    <text evidence="1">The sequence shown here is derived from an EMBL/GenBank/DDBJ whole genome shotgun (WGS) entry which is preliminary data.</text>
</comment>
<reference evidence="1" key="1">
    <citation type="journal article" date="2014" name="Front. Microbiol.">
        <title>High frequency of phylogenetically diverse reductive dehalogenase-homologous genes in deep subseafloor sedimentary metagenomes.</title>
        <authorList>
            <person name="Kawai M."/>
            <person name="Futagami T."/>
            <person name="Toyoda A."/>
            <person name="Takaki Y."/>
            <person name="Nishi S."/>
            <person name="Hori S."/>
            <person name="Arai W."/>
            <person name="Tsubouchi T."/>
            <person name="Morono Y."/>
            <person name="Uchiyama I."/>
            <person name="Ito T."/>
            <person name="Fujiyama A."/>
            <person name="Inagaki F."/>
            <person name="Takami H."/>
        </authorList>
    </citation>
    <scope>NUCLEOTIDE SEQUENCE</scope>
    <source>
        <strain evidence="1">Expedition CK06-06</strain>
    </source>
</reference>